<protein>
    <submittedName>
        <fullName evidence="2">Uncharacterized protein</fullName>
    </submittedName>
</protein>
<name>A0A1A9RM19_EIKCO</name>
<feature type="compositionally biased region" description="Polar residues" evidence="1">
    <location>
        <begin position="20"/>
        <end position="34"/>
    </location>
</feature>
<evidence type="ECO:0000313" key="2">
    <source>
        <dbReference type="EMBL" id="OAM20576.1"/>
    </source>
</evidence>
<dbReference type="AlphaFoldDB" id="A0A1A9RM19"/>
<evidence type="ECO:0000313" key="3">
    <source>
        <dbReference type="Proteomes" id="UP000078103"/>
    </source>
</evidence>
<dbReference type="EMBL" id="LXSH01000027">
    <property type="protein sequence ID" value="OAM20576.1"/>
    <property type="molecule type" value="Genomic_DNA"/>
</dbReference>
<comment type="caution">
    <text evidence="2">The sequence shown here is derived from an EMBL/GenBank/DDBJ whole genome shotgun (WGS) entry which is preliminary data.</text>
</comment>
<feature type="region of interest" description="Disordered" evidence="1">
    <location>
        <begin position="1"/>
        <end position="34"/>
    </location>
</feature>
<evidence type="ECO:0000256" key="1">
    <source>
        <dbReference type="SAM" id="MobiDB-lite"/>
    </source>
</evidence>
<sequence>MPEISTAREKLATVKATPAGQASISPKTTNPNNAVQKPAAAHMLANSHREAVATIRQNSMAASERVKLFLKSSSIS</sequence>
<organism evidence="2 3">
    <name type="scientific">Eikenella corrodens</name>
    <dbReference type="NCBI Taxonomy" id="539"/>
    <lineage>
        <taxon>Bacteria</taxon>
        <taxon>Pseudomonadati</taxon>
        <taxon>Pseudomonadota</taxon>
        <taxon>Betaproteobacteria</taxon>
        <taxon>Neisseriales</taxon>
        <taxon>Neisseriaceae</taxon>
        <taxon>Eikenella</taxon>
    </lineage>
</organism>
<gene>
    <name evidence="2" type="ORF">A7P89_09555</name>
</gene>
<accession>A0A1A9RM19</accession>
<proteinExistence type="predicted"/>
<reference evidence="3" key="1">
    <citation type="submission" date="2016-05" db="EMBL/GenBank/DDBJ databases">
        <title>Draft genome of Corynebacterium afermentans subsp. afermentans LCDC 88199T.</title>
        <authorList>
            <person name="Bernier A.-M."/>
            <person name="Bernard K."/>
        </authorList>
    </citation>
    <scope>NUCLEOTIDE SEQUENCE [LARGE SCALE GENOMIC DNA]</scope>
    <source>
        <strain evidence="3">NML120819</strain>
    </source>
</reference>
<dbReference type="Proteomes" id="UP000078103">
    <property type="component" value="Unassembled WGS sequence"/>
</dbReference>
<feature type="compositionally biased region" description="Basic and acidic residues" evidence="1">
    <location>
        <begin position="1"/>
        <end position="12"/>
    </location>
</feature>